<dbReference type="NCBIfam" id="TIGR02937">
    <property type="entry name" value="sigma70-ECF"/>
    <property type="match status" value="1"/>
</dbReference>
<dbReference type="InterPro" id="IPR013249">
    <property type="entry name" value="RNA_pol_sigma70_r4_t2"/>
</dbReference>
<evidence type="ECO:0000256" key="3">
    <source>
        <dbReference type="ARBA" id="ARBA00023082"/>
    </source>
</evidence>
<dbReference type="Pfam" id="PF04542">
    <property type="entry name" value="Sigma70_r2"/>
    <property type="match status" value="1"/>
</dbReference>
<protein>
    <submittedName>
        <fullName evidence="7">RNA polymerase sigma-70 factor, ECF subfamily</fullName>
    </submittedName>
</protein>
<keyword evidence="8" id="KW-1185">Reference proteome</keyword>
<feature type="domain" description="RNA polymerase sigma-70 region 2" evidence="5">
    <location>
        <begin position="25"/>
        <end position="90"/>
    </location>
</feature>
<dbReference type="GO" id="GO:0003677">
    <property type="term" value="F:DNA binding"/>
    <property type="evidence" value="ECO:0007669"/>
    <property type="project" value="InterPro"/>
</dbReference>
<keyword evidence="4" id="KW-0804">Transcription</keyword>
<evidence type="ECO:0000313" key="8">
    <source>
        <dbReference type="Proteomes" id="UP000199440"/>
    </source>
</evidence>
<dbReference type="RefSeq" id="WP_089884748.1">
    <property type="nucleotide sequence ID" value="NZ_FNGV01000001.1"/>
</dbReference>
<dbReference type="InterPro" id="IPR014327">
    <property type="entry name" value="RNA_pol_sigma70_bacteroid"/>
</dbReference>
<dbReference type="Gene3D" id="1.10.1740.10">
    <property type="match status" value="1"/>
</dbReference>
<evidence type="ECO:0000256" key="1">
    <source>
        <dbReference type="ARBA" id="ARBA00010641"/>
    </source>
</evidence>
<dbReference type="PANTHER" id="PTHR43133">
    <property type="entry name" value="RNA POLYMERASE ECF-TYPE SIGMA FACTO"/>
    <property type="match status" value="1"/>
</dbReference>
<proteinExistence type="inferred from homology"/>
<keyword evidence="2" id="KW-0805">Transcription regulation</keyword>
<dbReference type="InterPro" id="IPR007627">
    <property type="entry name" value="RNA_pol_sigma70_r2"/>
</dbReference>
<evidence type="ECO:0000259" key="5">
    <source>
        <dbReference type="Pfam" id="PF04542"/>
    </source>
</evidence>
<dbReference type="Proteomes" id="UP000199440">
    <property type="component" value="Unassembled WGS sequence"/>
</dbReference>
<dbReference type="SUPFAM" id="SSF88659">
    <property type="entry name" value="Sigma3 and sigma4 domains of RNA polymerase sigma factors"/>
    <property type="match status" value="1"/>
</dbReference>
<dbReference type="PANTHER" id="PTHR43133:SF46">
    <property type="entry name" value="RNA POLYMERASE SIGMA-70 FACTOR ECF SUBFAMILY"/>
    <property type="match status" value="1"/>
</dbReference>
<dbReference type="Pfam" id="PF08281">
    <property type="entry name" value="Sigma70_r4_2"/>
    <property type="match status" value="1"/>
</dbReference>
<evidence type="ECO:0000256" key="2">
    <source>
        <dbReference type="ARBA" id="ARBA00023015"/>
    </source>
</evidence>
<gene>
    <name evidence="7" type="ORF">SAMN04488514_101405</name>
</gene>
<dbReference type="GO" id="GO:0006352">
    <property type="term" value="P:DNA-templated transcription initiation"/>
    <property type="evidence" value="ECO:0007669"/>
    <property type="project" value="InterPro"/>
</dbReference>
<comment type="similarity">
    <text evidence="1">Belongs to the sigma-70 factor family. ECF subfamily.</text>
</comment>
<accession>A0A1G9J5N3</accession>
<evidence type="ECO:0000256" key="4">
    <source>
        <dbReference type="ARBA" id="ARBA00023163"/>
    </source>
</evidence>
<sequence length="189" mass="22259">MKNEIEDSSLLEGLQNGDRASFRAIYDRYSENLFRYAMKVIKNRTVCEDIIQDVFIALWSKRGKTEISALKPYLFQAVKYQIFNHFRDSKFSSEDLTRLNIIDVSMNVSQKLEYSELEQRIRNHVDSLPQRCRQIFLLSRYQHKSNKEIAKELDISVQAVKNQISKALAFLRSNLQLEEVVFLVLFILL</sequence>
<dbReference type="GO" id="GO:0016987">
    <property type="term" value="F:sigma factor activity"/>
    <property type="evidence" value="ECO:0007669"/>
    <property type="project" value="UniProtKB-KW"/>
</dbReference>
<dbReference type="EMBL" id="FNGV01000001">
    <property type="protein sequence ID" value="SDL32556.1"/>
    <property type="molecule type" value="Genomic_DNA"/>
</dbReference>
<dbReference type="OrthoDB" id="1100095at2"/>
<feature type="domain" description="RNA polymerase sigma factor 70 region 4 type 2" evidence="6">
    <location>
        <begin position="120"/>
        <end position="171"/>
    </location>
</feature>
<dbReference type="InterPro" id="IPR013325">
    <property type="entry name" value="RNA_pol_sigma_r2"/>
</dbReference>
<dbReference type="SUPFAM" id="SSF88946">
    <property type="entry name" value="Sigma2 domain of RNA polymerase sigma factors"/>
    <property type="match status" value="1"/>
</dbReference>
<dbReference type="AlphaFoldDB" id="A0A1G9J5N3"/>
<dbReference type="InterPro" id="IPR014284">
    <property type="entry name" value="RNA_pol_sigma-70_dom"/>
</dbReference>
<dbReference type="NCBIfam" id="TIGR02985">
    <property type="entry name" value="Sig70_bacteroi1"/>
    <property type="match status" value="1"/>
</dbReference>
<keyword evidence="3" id="KW-0731">Sigma factor</keyword>
<dbReference type="InterPro" id="IPR036388">
    <property type="entry name" value="WH-like_DNA-bd_sf"/>
</dbReference>
<reference evidence="7 8" key="1">
    <citation type="submission" date="2016-10" db="EMBL/GenBank/DDBJ databases">
        <authorList>
            <person name="de Groot N.N."/>
        </authorList>
    </citation>
    <scope>NUCLEOTIDE SEQUENCE [LARGE SCALE GENOMIC DNA]</scope>
    <source>
        <strain evidence="7 8">DSM 19886</strain>
    </source>
</reference>
<name>A0A1G9J5N3_9FLAO</name>
<evidence type="ECO:0000313" key="7">
    <source>
        <dbReference type="EMBL" id="SDL32556.1"/>
    </source>
</evidence>
<dbReference type="STRING" id="192904.SAMN04488514_101405"/>
<organism evidence="7 8">
    <name type="scientific">Kriegella aquimaris</name>
    <dbReference type="NCBI Taxonomy" id="192904"/>
    <lineage>
        <taxon>Bacteria</taxon>
        <taxon>Pseudomonadati</taxon>
        <taxon>Bacteroidota</taxon>
        <taxon>Flavobacteriia</taxon>
        <taxon>Flavobacteriales</taxon>
        <taxon>Flavobacteriaceae</taxon>
        <taxon>Kriegella</taxon>
    </lineage>
</organism>
<dbReference type="Gene3D" id="1.10.10.10">
    <property type="entry name" value="Winged helix-like DNA-binding domain superfamily/Winged helix DNA-binding domain"/>
    <property type="match status" value="1"/>
</dbReference>
<dbReference type="InterPro" id="IPR039425">
    <property type="entry name" value="RNA_pol_sigma-70-like"/>
</dbReference>
<dbReference type="InterPro" id="IPR013324">
    <property type="entry name" value="RNA_pol_sigma_r3/r4-like"/>
</dbReference>
<evidence type="ECO:0000259" key="6">
    <source>
        <dbReference type="Pfam" id="PF08281"/>
    </source>
</evidence>